<dbReference type="Pfam" id="PF00335">
    <property type="entry name" value="Tetraspanin"/>
    <property type="match status" value="1"/>
</dbReference>
<dbReference type="AlphaFoldDB" id="F7AY51"/>
<reference evidence="9" key="1">
    <citation type="journal article" date="2002" name="Science">
        <title>The draft genome of Ciona intestinalis: insights into chordate and vertebrate origins.</title>
        <authorList>
            <person name="Dehal P."/>
            <person name="Satou Y."/>
            <person name="Campbell R.K."/>
            <person name="Chapman J."/>
            <person name="Degnan B."/>
            <person name="De Tomaso A."/>
            <person name="Davidson B."/>
            <person name="Di Gregorio A."/>
            <person name="Gelpke M."/>
            <person name="Goodstein D.M."/>
            <person name="Harafuji N."/>
            <person name="Hastings K.E."/>
            <person name="Ho I."/>
            <person name="Hotta K."/>
            <person name="Huang W."/>
            <person name="Kawashima T."/>
            <person name="Lemaire P."/>
            <person name="Martinez D."/>
            <person name="Meinertzhagen I.A."/>
            <person name="Necula S."/>
            <person name="Nonaka M."/>
            <person name="Putnam N."/>
            <person name="Rash S."/>
            <person name="Saiga H."/>
            <person name="Satake M."/>
            <person name="Terry A."/>
            <person name="Yamada L."/>
            <person name="Wang H.G."/>
            <person name="Awazu S."/>
            <person name="Azumi K."/>
            <person name="Boore J."/>
            <person name="Branno M."/>
            <person name="Chin-Bow S."/>
            <person name="DeSantis R."/>
            <person name="Doyle S."/>
            <person name="Francino P."/>
            <person name="Keys D.N."/>
            <person name="Haga S."/>
            <person name="Hayashi H."/>
            <person name="Hino K."/>
            <person name="Imai K.S."/>
            <person name="Inaba K."/>
            <person name="Kano S."/>
            <person name="Kobayashi K."/>
            <person name="Kobayashi M."/>
            <person name="Lee B.I."/>
            <person name="Makabe K.W."/>
            <person name="Manohar C."/>
            <person name="Matassi G."/>
            <person name="Medina M."/>
            <person name="Mochizuki Y."/>
            <person name="Mount S."/>
            <person name="Morishita T."/>
            <person name="Miura S."/>
            <person name="Nakayama A."/>
            <person name="Nishizaka S."/>
            <person name="Nomoto H."/>
            <person name="Ohta F."/>
            <person name="Oishi K."/>
            <person name="Rigoutsos I."/>
            <person name="Sano M."/>
            <person name="Sasaki A."/>
            <person name="Sasakura Y."/>
            <person name="Shoguchi E."/>
            <person name="Shin-i T."/>
            <person name="Spagnuolo A."/>
            <person name="Stainier D."/>
            <person name="Suzuki M.M."/>
            <person name="Tassy O."/>
            <person name="Takatori N."/>
            <person name="Tokuoka M."/>
            <person name="Yagi K."/>
            <person name="Yoshizaki F."/>
            <person name="Wada S."/>
            <person name="Zhang C."/>
            <person name="Hyatt P.D."/>
            <person name="Larimer F."/>
            <person name="Detter C."/>
            <person name="Doggett N."/>
            <person name="Glavina T."/>
            <person name="Hawkins T."/>
            <person name="Richardson P."/>
            <person name="Lucas S."/>
            <person name="Kohara Y."/>
            <person name="Levine M."/>
            <person name="Satoh N."/>
            <person name="Rokhsar D.S."/>
        </authorList>
    </citation>
    <scope>NUCLEOTIDE SEQUENCE [LARGE SCALE GENOMIC DNA]</scope>
</reference>
<dbReference type="KEGG" id="cin:100180780"/>
<sequence length="219" mass="24474">MKSTALNVCKWLMFTFNLIITICGAVLLAFGIWAYANGNSFRKLVSANLYLSNSMALMMAVGSILIIAGLFGCIGSLMENRCMLGTFFTIVLILFVIEVVSIILLFVYWPKAETLALNSIHHYDTDKKIPWDYLQRSMKCCGYTSYTDWGSEIPSSCCFHNQTCTVGSKDLYVKGCRSSIQHYIFIIAIFGVGALLFELLAIVFTCVLYQSIGDYQPMA</sequence>
<dbReference type="InterPro" id="IPR018499">
    <property type="entry name" value="Tetraspanin/Peripherin"/>
</dbReference>
<reference evidence="8" key="3">
    <citation type="submission" date="2025-08" db="UniProtKB">
        <authorList>
            <consortium name="Ensembl"/>
        </authorList>
    </citation>
    <scope>IDENTIFICATION</scope>
</reference>
<dbReference type="Proteomes" id="UP000008144">
    <property type="component" value="Chromosome 12"/>
</dbReference>
<evidence type="ECO:0000256" key="2">
    <source>
        <dbReference type="ARBA" id="ARBA00006840"/>
    </source>
</evidence>
<evidence type="ECO:0000313" key="8">
    <source>
        <dbReference type="Ensembl" id="ENSCINP00000021588.1"/>
    </source>
</evidence>
<comment type="similarity">
    <text evidence="2 7">Belongs to the tetraspanin (TM4SF) family.</text>
</comment>
<dbReference type="InParanoid" id="F7AY51"/>
<dbReference type="OrthoDB" id="432835at2759"/>
<dbReference type="GeneTree" id="ENSGT00940000164476"/>
<evidence type="ECO:0000313" key="9">
    <source>
        <dbReference type="Proteomes" id="UP000008144"/>
    </source>
</evidence>
<dbReference type="PRINTS" id="PR00259">
    <property type="entry name" value="TMFOUR"/>
</dbReference>
<proteinExistence type="inferred from homology"/>
<keyword evidence="3 7" id="KW-0812">Transmembrane</keyword>
<keyword evidence="4 7" id="KW-1133">Transmembrane helix</keyword>
<dbReference type="InterPro" id="IPR000301">
    <property type="entry name" value="Tetraspanin_animals"/>
</dbReference>
<evidence type="ECO:0000256" key="7">
    <source>
        <dbReference type="RuleBase" id="RU361218"/>
    </source>
</evidence>
<dbReference type="SMR" id="F7AY51"/>
<feature type="disulfide bond" evidence="6">
    <location>
        <begin position="141"/>
        <end position="157"/>
    </location>
</feature>
<dbReference type="PANTHER" id="PTHR19282">
    <property type="entry name" value="TETRASPANIN"/>
    <property type="match status" value="1"/>
</dbReference>
<dbReference type="PROSITE" id="PS00421">
    <property type="entry name" value="TM4_1"/>
    <property type="match status" value="1"/>
</dbReference>
<evidence type="ECO:0000256" key="6">
    <source>
        <dbReference type="PIRSR" id="PIRSR002419-1"/>
    </source>
</evidence>
<dbReference type="FunCoup" id="F7AY51">
    <property type="interactions" value="1"/>
</dbReference>
<dbReference type="EMBL" id="EAAA01000909">
    <property type="status" value="NOT_ANNOTATED_CDS"/>
    <property type="molecule type" value="Genomic_DNA"/>
</dbReference>
<feature type="transmembrane region" description="Helical" evidence="7">
    <location>
        <begin position="84"/>
        <end position="109"/>
    </location>
</feature>
<dbReference type="InterPro" id="IPR018503">
    <property type="entry name" value="Tetraspanin_CS"/>
</dbReference>
<feature type="transmembrane region" description="Helical" evidence="7">
    <location>
        <begin position="56"/>
        <end position="77"/>
    </location>
</feature>
<evidence type="ECO:0000256" key="3">
    <source>
        <dbReference type="ARBA" id="ARBA00022692"/>
    </source>
</evidence>
<dbReference type="HOGENOM" id="CLU_055524_4_3_1"/>
<dbReference type="GO" id="GO:0005886">
    <property type="term" value="C:plasma membrane"/>
    <property type="evidence" value="ECO:0000318"/>
    <property type="project" value="GO_Central"/>
</dbReference>
<dbReference type="InterPro" id="IPR008952">
    <property type="entry name" value="Tetraspanin_EC2_sf"/>
</dbReference>
<dbReference type="PANTHER" id="PTHR19282:SF519">
    <property type="entry name" value="TETRASPANIN"/>
    <property type="match status" value="1"/>
</dbReference>
<accession>F7AY51</accession>
<comment type="subcellular location">
    <subcellularLocation>
        <location evidence="1 7">Membrane</location>
        <topology evidence="1 7">Multi-pass membrane protein</topology>
    </subcellularLocation>
</comment>
<dbReference type="CDD" id="cd03127">
    <property type="entry name" value="tetraspanin_LEL"/>
    <property type="match status" value="1"/>
</dbReference>
<dbReference type="PIRSF" id="PIRSF002419">
    <property type="entry name" value="Tetraspanin"/>
    <property type="match status" value="1"/>
</dbReference>
<reference evidence="8" key="2">
    <citation type="journal article" date="2008" name="Genome Biol.">
        <title>Improved genome assembly and evidence-based global gene model set for the chordate Ciona intestinalis: new insight into intron and operon populations.</title>
        <authorList>
            <person name="Satou Y."/>
            <person name="Mineta K."/>
            <person name="Ogasawara M."/>
            <person name="Sasakura Y."/>
            <person name="Shoguchi E."/>
            <person name="Ueno K."/>
            <person name="Yamada L."/>
            <person name="Matsumoto J."/>
            <person name="Wasserscheid J."/>
            <person name="Dewar K."/>
            <person name="Wiley G.B."/>
            <person name="Macmil S.L."/>
            <person name="Roe B.A."/>
            <person name="Zeller R.W."/>
            <person name="Hastings K.E."/>
            <person name="Lemaire P."/>
            <person name="Lindquist E."/>
            <person name="Endo T."/>
            <person name="Hotta K."/>
            <person name="Inaba K."/>
        </authorList>
    </citation>
    <scope>NUCLEOTIDE SEQUENCE [LARGE SCALE GENOMIC DNA]</scope>
    <source>
        <strain evidence="8">wild type</strain>
    </source>
</reference>
<organism evidence="8 9">
    <name type="scientific">Ciona intestinalis</name>
    <name type="common">Transparent sea squirt</name>
    <name type="synonym">Ascidia intestinalis</name>
    <dbReference type="NCBI Taxonomy" id="7719"/>
    <lineage>
        <taxon>Eukaryota</taxon>
        <taxon>Metazoa</taxon>
        <taxon>Chordata</taxon>
        <taxon>Tunicata</taxon>
        <taxon>Ascidiacea</taxon>
        <taxon>Phlebobranchia</taxon>
        <taxon>Cionidae</taxon>
        <taxon>Ciona</taxon>
    </lineage>
</organism>
<keyword evidence="6" id="KW-1015">Disulfide bond</keyword>
<name>F7AY51_CIOIN</name>
<keyword evidence="9" id="KW-1185">Reference proteome</keyword>
<evidence type="ECO:0000256" key="5">
    <source>
        <dbReference type="ARBA" id="ARBA00023136"/>
    </source>
</evidence>
<dbReference type="Gene3D" id="1.10.1450.10">
    <property type="entry name" value="Tetraspanin"/>
    <property type="match status" value="1"/>
</dbReference>
<evidence type="ECO:0000256" key="4">
    <source>
        <dbReference type="ARBA" id="ARBA00022989"/>
    </source>
</evidence>
<feature type="transmembrane region" description="Helical" evidence="7">
    <location>
        <begin position="183"/>
        <end position="209"/>
    </location>
</feature>
<gene>
    <name evidence="8" type="primary">LOC100180780</name>
</gene>
<dbReference type="SUPFAM" id="SSF48652">
    <property type="entry name" value="Tetraspanin"/>
    <property type="match status" value="1"/>
</dbReference>
<keyword evidence="5 7" id="KW-0472">Membrane</keyword>
<evidence type="ECO:0000256" key="1">
    <source>
        <dbReference type="ARBA" id="ARBA00004141"/>
    </source>
</evidence>
<dbReference type="GeneID" id="100180780"/>
<dbReference type="RefSeq" id="XP_002120238.1">
    <property type="nucleotide sequence ID" value="XM_002120202.5"/>
</dbReference>
<accession>A0A1W2W0W4</accession>
<reference evidence="8" key="4">
    <citation type="submission" date="2025-09" db="UniProtKB">
        <authorList>
            <consortium name="Ensembl"/>
        </authorList>
    </citation>
    <scope>IDENTIFICATION</scope>
</reference>
<protein>
    <recommendedName>
        <fullName evidence="7">Tetraspanin</fullName>
    </recommendedName>
</protein>
<dbReference type="Ensembl" id="ENSCINT00000021834.1">
    <property type="protein sequence ID" value="ENSCINP00000021588.1"/>
    <property type="gene ID" value="ENSCING00000011247.1"/>
</dbReference>
<feature type="transmembrane region" description="Helical" evidence="7">
    <location>
        <begin position="12"/>
        <end position="36"/>
    </location>
</feature>